<evidence type="ECO:0000256" key="1">
    <source>
        <dbReference type="SAM" id="MobiDB-lite"/>
    </source>
</evidence>
<dbReference type="AlphaFoldDB" id="A0A6G0Y8L4"/>
<name>A0A6G0Y8L4_APHCR</name>
<evidence type="ECO:0000313" key="3">
    <source>
        <dbReference type="EMBL" id="KAF0751068.1"/>
    </source>
</evidence>
<evidence type="ECO:0000313" key="4">
    <source>
        <dbReference type="Proteomes" id="UP000478052"/>
    </source>
</evidence>
<feature type="chain" id="PRO_5026038705" evidence="2">
    <location>
        <begin position="23"/>
        <end position="157"/>
    </location>
</feature>
<dbReference type="OrthoDB" id="6625704at2759"/>
<accession>A0A6G0Y8L4</accession>
<feature type="region of interest" description="Disordered" evidence="1">
    <location>
        <begin position="109"/>
        <end position="157"/>
    </location>
</feature>
<keyword evidence="2" id="KW-0732">Signal</keyword>
<organism evidence="3 4">
    <name type="scientific">Aphis craccivora</name>
    <name type="common">Cowpea aphid</name>
    <dbReference type="NCBI Taxonomy" id="307492"/>
    <lineage>
        <taxon>Eukaryota</taxon>
        <taxon>Metazoa</taxon>
        <taxon>Ecdysozoa</taxon>
        <taxon>Arthropoda</taxon>
        <taxon>Hexapoda</taxon>
        <taxon>Insecta</taxon>
        <taxon>Pterygota</taxon>
        <taxon>Neoptera</taxon>
        <taxon>Paraneoptera</taxon>
        <taxon>Hemiptera</taxon>
        <taxon>Sternorrhyncha</taxon>
        <taxon>Aphidomorpha</taxon>
        <taxon>Aphidoidea</taxon>
        <taxon>Aphididae</taxon>
        <taxon>Aphidini</taxon>
        <taxon>Aphis</taxon>
        <taxon>Aphis</taxon>
    </lineage>
</organism>
<sequence>MEFVKIMLLLLAVVMPFISTQTTISELQGGENNTKPFHLEIEPNRWMEHEDVENKKYDIDLMTFFKKTLSLKMKAILEKLKNRSPLKELQKFLLDIDNTRQKRYIQNEGNHVDSKEKQRKKRTFRSSAKTTTTTTTRFGDWENENPPKNGDTLTMYE</sequence>
<protein>
    <submittedName>
        <fullName evidence="3">Uncharacterized protein</fullName>
    </submittedName>
</protein>
<proteinExistence type="predicted"/>
<reference evidence="3 4" key="1">
    <citation type="submission" date="2019-08" db="EMBL/GenBank/DDBJ databases">
        <title>Whole genome of Aphis craccivora.</title>
        <authorList>
            <person name="Voronova N.V."/>
            <person name="Shulinski R.S."/>
            <person name="Bandarenka Y.V."/>
            <person name="Zhorov D.G."/>
            <person name="Warner D."/>
        </authorList>
    </citation>
    <scope>NUCLEOTIDE SEQUENCE [LARGE SCALE GENOMIC DNA]</scope>
    <source>
        <strain evidence="3">180601</strain>
        <tissue evidence="3">Whole Body</tissue>
    </source>
</reference>
<keyword evidence="4" id="KW-1185">Reference proteome</keyword>
<gene>
    <name evidence="3" type="ORF">FWK35_00025857</name>
</gene>
<dbReference type="EMBL" id="VUJU01005487">
    <property type="protein sequence ID" value="KAF0751068.1"/>
    <property type="molecule type" value="Genomic_DNA"/>
</dbReference>
<feature type="compositionally biased region" description="Low complexity" evidence="1">
    <location>
        <begin position="125"/>
        <end position="138"/>
    </location>
</feature>
<feature type="signal peptide" evidence="2">
    <location>
        <begin position="1"/>
        <end position="22"/>
    </location>
</feature>
<evidence type="ECO:0000256" key="2">
    <source>
        <dbReference type="SAM" id="SignalP"/>
    </source>
</evidence>
<dbReference type="Proteomes" id="UP000478052">
    <property type="component" value="Unassembled WGS sequence"/>
</dbReference>
<comment type="caution">
    <text evidence="3">The sequence shown here is derived from an EMBL/GenBank/DDBJ whole genome shotgun (WGS) entry which is preliminary data.</text>
</comment>